<dbReference type="EMBL" id="LR796423">
    <property type="protein sequence ID" value="CAB4142876.1"/>
    <property type="molecule type" value="Genomic_DNA"/>
</dbReference>
<gene>
    <name evidence="1" type="ORF">UFOVP447_49</name>
</gene>
<accession>A0A6J5MD35</accession>
<sequence>MFVGSNSFGHGLLRKYVIYFGTLFNNIWLKRFDNNGVLVQTSKVPLNYGPREKFLARLDGNPNLERSIAIQLPRMTFEMTGLYYDPARKLNAVNRTTAPVPGNEGLTRWQYQPVPYNIDFTLSIMVKNIEDGTYIVEQILPYFNPVWTATLNLNPDLNQKHDVPITLDNIVCDDTYEGDFTQRRAVIWTLSFTMKGYLFGPTNQANGTIIKEIDVNFKVPGKGISVEFANSTNTDYLLNVDIKPGQNANGDPVTYYENTRLHTFTLASATGSFVPTEKVYVDGDNFLYVASSNSTVMTARNITGNIANGSTIVGSNTGFTATITSIAVTPENSVNSLTIASNSDFGFIYDITESF</sequence>
<proteinExistence type="predicted"/>
<evidence type="ECO:0000313" key="1">
    <source>
        <dbReference type="EMBL" id="CAB4142876.1"/>
    </source>
</evidence>
<dbReference type="Pfam" id="PF16724">
    <property type="entry name" value="T4-gp15_tss"/>
    <property type="match status" value="1"/>
</dbReference>
<dbReference type="InterPro" id="IPR031997">
    <property type="entry name" value="T4-gp15_tss"/>
</dbReference>
<name>A0A6J5MD35_9CAUD</name>
<protein>
    <submittedName>
        <fullName evidence="1">Tail sheath stabilizer and completion protein</fullName>
    </submittedName>
</protein>
<dbReference type="InterPro" id="IPR038553">
    <property type="entry name" value="T4-gp15_tss_sf"/>
</dbReference>
<organism evidence="1">
    <name type="scientific">uncultured Caudovirales phage</name>
    <dbReference type="NCBI Taxonomy" id="2100421"/>
    <lineage>
        <taxon>Viruses</taxon>
        <taxon>Duplodnaviria</taxon>
        <taxon>Heunggongvirae</taxon>
        <taxon>Uroviricota</taxon>
        <taxon>Caudoviricetes</taxon>
        <taxon>Peduoviridae</taxon>
        <taxon>Maltschvirus</taxon>
        <taxon>Maltschvirus maltsch</taxon>
    </lineage>
</organism>
<reference evidence="1" key="1">
    <citation type="submission" date="2020-04" db="EMBL/GenBank/DDBJ databases">
        <authorList>
            <person name="Chiriac C."/>
            <person name="Salcher M."/>
            <person name="Ghai R."/>
            <person name="Kavagutti S V."/>
        </authorList>
    </citation>
    <scope>NUCLEOTIDE SEQUENCE</scope>
</reference>
<dbReference type="Gene3D" id="3.30.2000.40">
    <property type="entry name" value="Myoviridae tail sheath stabiliser"/>
    <property type="match status" value="1"/>
</dbReference>